<feature type="binding site" evidence="5">
    <location>
        <position position="228"/>
    </location>
    <ligand>
        <name>S-adenosyl-L-methionine</name>
        <dbReference type="ChEBI" id="CHEBI:59789"/>
    </ligand>
</feature>
<dbReference type="CDD" id="cd07953">
    <property type="entry name" value="PUA"/>
    <property type="match status" value="1"/>
</dbReference>
<dbReference type="InterPro" id="IPR023267">
    <property type="entry name" value="RCMT"/>
</dbReference>
<dbReference type="STRING" id="583356.Igag_1293"/>
<keyword evidence="3 5" id="KW-0949">S-adenosyl-L-methionine</keyword>
<name>E0SPP1_IGNAA</name>
<dbReference type="GO" id="GO:0001510">
    <property type="term" value="P:RNA methylation"/>
    <property type="evidence" value="ECO:0007669"/>
    <property type="project" value="InterPro"/>
</dbReference>
<dbReference type="PANTHER" id="PTHR22807:SF34">
    <property type="entry name" value="TRNA (CYTOSINE(72)-C(5))-METHYLTRANSFERASE NSUN6"/>
    <property type="match status" value="1"/>
</dbReference>
<dbReference type="GO" id="GO:0006400">
    <property type="term" value="P:tRNA modification"/>
    <property type="evidence" value="ECO:0007669"/>
    <property type="project" value="UniProtKB-UniRule"/>
</dbReference>
<dbReference type="InterPro" id="IPR029063">
    <property type="entry name" value="SAM-dependent_MTases_sf"/>
</dbReference>
<dbReference type="BioCyc" id="IAGG583356:GHAH-1276-MONOMER"/>
<dbReference type="SMART" id="SM00359">
    <property type="entry name" value="PUA"/>
    <property type="match status" value="1"/>
</dbReference>
<evidence type="ECO:0000259" key="6">
    <source>
        <dbReference type="PROSITE" id="PS51686"/>
    </source>
</evidence>
<evidence type="ECO:0000256" key="4">
    <source>
        <dbReference type="ARBA" id="ARBA00022884"/>
    </source>
</evidence>
<dbReference type="InterPro" id="IPR054728">
    <property type="entry name" value="RsmB-like_ferredoxin"/>
</dbReference>
<dbReference type="InterPro" id="IPR001678">
    <property type="entry name" value="MeTrfase_RsmB-F_NOP2_dom"/>
</dbReference>
<dbReference type="Gene3D" id="2.30.130.10">
    <property type="entry name" value="PUA domain"/>
    <property type="match status" value="1"/>
</dbReference>
<dbReference type="EMBL" id="CP002098">
    <property type="protein sequence ID" value="ADM28097.1"/>
    <property type="molecule type" value="Genomic_DNA"/>
</dbReference>
<evidence type="ECO:0000256" key="2">
    <source>
        <dbReference type="ARBA" id="ARBA00022679"/>
    </source>
</evidence>
<dbReference type="GO" id="GO:0016428">
    <property type="term" value="F:tRNA (cytidine-5-)-methyltransferase activity"/>
    <property type="evidence" value="ECO:0007669"/>
    <property type="project" value="UniProtKB-UniRule"/>
</dbReference>
<dbReference type="InterPro" id="IPR015947">
    <property type="entry name" value="PUA-like_sf"/>
</dbReference>
<evidence type="ECO:0000313" key="7">
    <source>
        <dbReference type="EMBL" id="ADM28097.1"/>
    </source>
</evidence>
<keyword evidence="1 5" id="KW-0489">Methyltransferase</keyword>
<dbReference type="InterPro" id="IPR036974">
    <property type="entry name" value="PUA_sf"/>
</dbReference>
<feature type="domain" description="SAM-dependent MTase RsmB/NOP-type" evidence="6">
    <location>
        <begin position="100"/>
        <end position="389"/>
    </location>
</feature>
<evidence type="ECO:0000256" key="5">
    <source>
        <dbReference type="HAMAP-Rule" id="MF_02237"/>
    </source>
</evidence>
<dbReference type="NCBIfam" id="TIGR00451">
    <property type="entry name" value="unchar_dom_2"/>
    <property type="match status" value="1"/>
</dbReference>
<comment type="catalytic activity">
    <reaction evidence="5">
        <text>cytidine(72) in tRNA + S-adenosyl-L-methionine = 5-methylcytidine(72) in tRNA + S-adenosyl-L-homocysteine + H(+)</text>
        <dbReference type="Rhea" id="RHEA:61988"/>
        <dbReference type="Rhea" id="RHEA-COMP:15996"/>
        <dbReference type="Rhea" id="RHEA-COMP:15997"/>
        <dbReference type="ChEBI" id="CHEBI:15378"/>
        <dbReference type="ChEBI" id="CHEBI:57856"/>
        <dbReference type="ChEBI" id="CHEBI:59789"/>
        <dbReference type="ChEBI" id="CHEBI:74483"/>
        <dbReference type="ChEBI" id="CHEBI:82748"/>
    </reaction>
</comment>
<sequence length="390" mass="44254">MVLTMLIYDEGVISALKRVYGDFYRDFLEAITKPGSRLYLRVNTLKTSVGEIIDRLRGRGIDVYVDEELGEAIYIPIQGPYKVELHDKKVVVDKYAAESVYLGSHLYVPGVVKCSSDIEKGDEVSIVSENGVVVGEGIAMLSCSEMLERKKGLAVKTIRSVYRAPPIRELPEYREGLIYPQSLPAMYVSRVVDPKPGEIIVDMCAAPGGKTGHMVELSRGKAYIFAFDHSRKRIEEMKNTLDRLGYRQLVEIWRADSRYLHIDFPWIKADKILIDPPCSALGVRPKIYDRKSYSDIVSASRYQIQFLKSASIIVKIGGIIVYSTCTVTVEENEDVIERFINENRCFDVIDTNISRGSRGVFGDNRELYTRFHPHIHDTTGYFIAKIKRKC</sequence>
<feature type="active site" description="Nucleophile" evidence="5">
    <location>
        <position position="325"/>
    </location>
</feature>
<proteinExistence type="inferred from homology"/>
<dbReference type="AlphaFoldDB" id="E0SPP1"/>
<keyword evidence="4 5" id="KW-0694">RNA-binding</keyword>
<protein>
    <recommendedName>
        <fullName evidence="5">tRNA (cytosine(72)-C(5))-methyltransferase</fullName>
        <shortName evidence="5">tRNA:m(5)C72 MTase</shortName>
        <ecNumber evidence="5">2.1.1.-</ecNumber>
    </recommendedName>
</protein>
<dbReference type="EC" id="2.1.1.-" evidence="5"/>
<dbReference type="GO" id="GO:0000049">
    <property type="term" value="F:tRNA binding"/>
    <property type="evidence" value="ECO:0007669"/>
    <property type="project" value="UniProtKB-UniRule"/>
</dbReference>
<gene>
    <name evidence="7" type="ordered locus">Igag_1293</name>
</gene>
<dbReference type="PROSITE" id="PS51686">
    <property type="entry name" value="SAM_MT_RSMB_NOP"/>
    <property type="match status" value="1"/>
</dbReference>
<feature type="binding site" evidence="5">
    <location>
        <begin position="204"/>
        <end position="210"/>
    </location>
    <ligand>
        <name>S-adenosyl-L-methionine</name>
        <dbReference type="ChEBI" id="CHEBI:59789"/>
    </ligand>
</feature>
<dbReference type="SUPFAM" id="SSF53335">
    <property type="entry name" value="S-adenosyl-L-methionine-dependent methyltransferases"/>
    <property type="match status" value="1"/>
</dbReference>
<feature type="binding site" evidence="5">
    <location>
        <position position="302"/>
    </location>
    <ligand>
        <name>S-adenosyl-L-methionine</name>
        <dbReference type="ChEBI" id="CHEBI:59789"/>
    </ligand>
</feature>
<evidence type="ECO:0000256" key="3">
    <source>
        <dbReference type="ARBA" id="ARBA00022691"/>
    </source>
</evidence>
<dbReference type="Pfam" id="PF01472">
    <property type="entry name" value="PUA"/>
    <property type="match status" value="1"/>
</dbReference>
<dbReference type="Gene3D" id="3.30.70.1170">
    <property type="entry name" value="Sun protein, domain 3"/>
    <property type="match status" value="1"/>
</dbReference>
<comment type="similarity">
    <text evidence="5">Belongs to the class I-like SAM-binding methyltransferase superfamily. RsmB/NOP family.</text>
</comment>
<dbReference type="Pfam" id="PF01189">
    <property type="entry name" value="Methyltr_RsmB-F"/>
    <property type="match status" value="1"/>
</dbReference>
<dbReference type="InterPro" id="IPR002478">
    <property type="entry name" value="PUA"/>
</dbReference>
<feature type="binding site" evidence="5">
    <location>
        <position position="256"/>
    </location>
    <ligand>
        <name>S-adenosyl-L-methionine</name>
        <dbReference type="ChEBI" id="CHEBI:59789"/>
    </ligand>
</feature>
<accession>E0SPP1</accession>
<keyword evidence="8" id="KW-1185">Reference proteome</keyword>
<reference evidence="7 8" key="1">
    <citation type="journal article" date="2010" name="Stand. Genomic Sci.">
        <title>Complete genome sequence of Ignisphaera aggregans type strain (AQ1.S1).</title>
        <authorList>
            <person name="Goker M."/>
            <person name="Held B."/>
            <person name="Lapidus A."/>
            <person name="Nolan M."/>
            <person name="Spring S."/>
            <person name="Yasawong M."/>
            <person name="Lucas S."/>
            <person name="Glavina Del Rio T."/>
            <person name="Tice H."/>
            <person name="Cheng J.F."/>
            <person name="Goodwin L."/>
            <person name="Tapia R."/>
            <person name="Pitluck S."/>
            <person name="Liolios K."/>
            <person name="Ivanova N."/>
            <person name="Mavromatis K."/>
            <person name="Mikhailova N."/>
            <person name="Pati A."/>
            <person name="Chen A."/>
            <person name="Palaniappan K."/>
            <person name="Brambilla E."/>
            <person name="Land M."/>
            <person name="Hauser L."/>
            <person name="Chang Y.J."/>
            <person name="Jeffries C.D."/>
            <person name="Brettin T."/>
            <person name="Detter J.C."/>
            <person name="Han C."/>
            <person name="Rohde M."/>
            <person name="Sikorski J."/>
            <person name="Woyke T."/>
            <person name="Bristow J."/>
            <person name="Eisen J.A."/>
            <person name="Markowitz V."/>
            <person name="Hugenholtz P."/>
            <person name="Kyrpides N.C."/>
            <person name="Klenk H.P."/>
        </authorList>
    </citation>
    <scope>NUCLEOTIDE SEQUENCE [LARGE SCALE GENOMIC DNA]</scope>
    <source>
        <strain evidence="8">DSM 17230 / JCM 13409 / AQ1.S1</strain>
    </source>
</reference>
<feature type="binding site" evidence="5">
    <location>
        <position position="233"/>
    </location>
    <ligand>
        <name>S-adenosyl-L-methionine</name>
        <dbReference type="ChEBI" id="CHEBI:59789"/>
    </ligand>
</feature>
<dbReference type="PANTHER" id="PTHR22807">
    <property type="entry name" value="NOP2 YEAST -RELATED NOL1/NOP2/FMU SUN DOMAIN-CONTAINING"/>
    <property type="match status" value="1"/>
</dbReference>
<dbReference type="InterPro" id="IPR004521">
    <property type="entry name" value="Uncharacterised_CHP00451"/>
</dbReference>
<dbReference type="Pfam" id="PF22458">
    <property type="entry name" value="RsmF-B_ferredox"/>
    <property type="match status" value="1"/>
</dbReference>
<dbReference type="PRINTS" id="PR02008">
    <property type="entry name" value="RCMTFAMILY"/>
</dbReference>
<evidence type="ECO:0000256" key="1">
    <source>
        <dbReference type="ARBA" id="ARBA00022603"/>
    </source>
</evidence>
<dbReference type="KEGG" id="iag:Igag_1293"/>
<dbReference type="Gene3D" id="3.40.50.150">
    <property type="entry name" value="Vaccinia Virus protein VP39"/>
    <property type="match status" value="1"/>
</dbReference>
<dbReference type="InterPro" id="IPR049560">
    <property type="entry name" value="MeTrfase_RsmB-F_NOP2_cat"/>
</dbReference>
<evidence type="ECO:0000313" key="8">
    <source>
        <dbReference type="Proteomes" id="UP000001304"/>
    </source>
</evidence>
<comment type="function">
    <text evidence="5">S-adenosyl-L-methionine-dependent methyltransferase that specifically methylates the C5 position of cytosine 72 in several tRNAs.</text>
</comment>
<dbReference type="PROSITE" id="PS50890">
    <property type="entry name" value="PUA"/>
    <property type="match status" value="1"/>
</dbReference>
<dbReference type="Proteomes" id="UP000001304">
    <property type="component" value="Chromosome"/>
</dbReference>
<organism evidence="7 8">
    <name type="scientific">Ignisphaera aggregans (strain DSM 17230 / JCM 13409 / AQ1.S1)</name>
    <dbReference type="NCBI Taxonomy" id="583356"/>
    <lineage>
        <taxon>Archaea</taxon>
        <taxon>Thermoproteota</taxon>
        <taxon>Thermoprotei</taxon>
        <taxon>Desulfurococcales</taxon>
        <taxon>Desulfurococcaceae</taxon>
        <taxon>Ignisphaera</taxon>
    </lineage>
</organism>
<keyword evidence="2 5" id="KW-0808">Transferase</keyword>
<dbReference type="HAMAP" id="MF_02237">
    <property type="entry name" value="NSUN6"/>
    <property type="match status" value="1"/>
</dbReference>
<dbReference type="HOGENOM" id="CLU_005316_1_0_2"/>
<feature type="binding site" evidence="5">
    <location>
        <position position="275"/>
    </location>
    <ligand>
        <name>S-adenosyl-L-methionine</name>
        <dbReference type="ChEBI" id="CHEBI:59789"/>
    </ligand>
</feature>
<dbReference type="InterPro" id="IPR043699">
    <property type="entry name" value="NSUN6"/>
</dbReference>
<dbReference type="SUPFAM" id="SSF88697">
    <property type="entry name" value="PUA domain-like"/>
    <property type="match status" value="1"/>
</dbReference>